<name>A0A6C1KAQ0_XANAU</name>
<dbReference type="InterPro" id="IPR020610">
    <property type="entry name" value="Thiolase_AS"/>
</dbReference>
<evidence type="ECO:0000259" key="10">
    <source>
        <dbReference type="Pfam" id="PF00108"/>
    </source>
</evidence>
<reference evidence="12 13" key="1">
    <citation type="submission" date="2019-05" db="EMBL/GenBank/DDBJ databases">
        <authorList>
            <person name="Zhou X."/>
        </authorList>
    </citation>
    <scope>NUCLEOTIDE SEQUENCE [LARGE SCALE GENOMIC DNA]</scope>
    <source>
        <strain evidence="12 13">DSM 432</strain>
    </source>
</reference>
<feature type="active site" description="Proton acceptor" evidence="8">
    <location>
        <position position="379"/>
    </location>
</feature>
<dbReference type="Pfam" id="PF02803">
    <property type="entry name" value="Thiolase_C"/>
    <property type="match status" value="1"/>
</dbReference>
<keyword evidence="5 9" id="KW-0012">Acyltransferase</keyword>
<dbReference type="InterPro" id="IPR020617">
    <property type="entry name" value="Thiolase_C"/>
</dbReference>
<dbReference type="OrthoDB" id="9764638at2"/>
<comment type="caution">
    <text evidence="12">The sequence shown here is derived from an EMBL/GenBank/DDBJ whole genome shotgun (WGS) entry which is preliminary data.</text>
</comment>
<comment type="similarity">
    <text evidence="2 9">Belongs to the thiolase-like superfamily. Thiolase family.</text>
</comment>
<dbReference type="PROSITE" id="PS00099">
    <property type="entry name" value="THIOLASE_3"/>
    <property type="match status" value="1"/>
</dbReference>
<organism evidence="12 13">
    <name type="scientific">Xanthobacter autotrophicus</name>
    <dbReference type="NCBI Taxonomy" id="280"/>
    <lineage>
        <taxon>Bacteria</taxon>
        <taxon>Pseudomonadati</taxon>
        <taxon>Pseudomonadota</taxon>
        <taxon>Alphaproteobacteria</taxon>
        <taxon>Hyphomicrobiales</taxon>
        <taxon>Xanthobacteraceae</taxon>
        <taxon>Xanthobacter</taxon>
    </lineage>
</organism>
<keyword evidence="4" id="KW-0583">PHB biosynthesis</keyword>
<dbReference type="AlphaFoldDB" id="A0A6C1KAQ0"/>
<dbReference type="PANTHER" id="PTHR18919:SF107">
    <property type="entry name" value="ACETYL-COA ACETYLTRANSFERASE, CYTOSOLIC"/>
    <property type="match status" value="1"/>
</dbReference>
<gene>
    <name evidence="12" type="ORF">FBQ73_18235</name>
</gene>
<dbReference type="RefSeq" id="WP_138400919.1">
    <property type="nucleotide sequence ID" value="NZ_JBAFVI010000006.1"/>
</dbReference>
<evidence type="ECO:0000256" key="6">
    <source>
        <dbReference type="ARBA" id="ARBA00037924"/>
    </source>
</evidence>
<feature type="active site" description="Acyl-thioester intermediate" evidence="8">
    <location>
        <position position="90"/>
    </location>
</feature>
<comment type="pathway">
    <text evidence="1">Biopolymer metabolism; poly-(R)-3-hydroxybutanoate biosynthesis.</text>
</comment>
<accession>A0A6C1KAQ0</accession>
<dbReference type="InterPro" id="IPR002155">
    <property type="entry name" value="Thiolase"/>
</dbReference>
<dbReference type="NCBIfam" id="TIGR01930">
    <property type="entry name" value="AcCoA-C-Actrans"/>
    <property type="match status" value="1"/>
</dbReference>
<evidence type="ECO:0000256" key="2">
    <source>
        <dbReference type="ARBA" id="ARBA00010982"/>
    </source>
</evidence>
<evidence type="ECO:0000256" key="7">
    <source>
        <dbReference type="ARBA" id="ARBA00080155"/>
    </source>
</evidence>
<dbReference type="SUPFAM" id="SSF53901">
    <property type="entry name" value="Thiolase-like"/>
    <property type="match status" value="2"/>
</dbReference>
<dbReference type="CDD" id="cd00751">
    <property type="entry name" value="thiolase"/>
    <property type="match status" value="1"/>
</dbReference>
<protein>
    <recommendedName>
        <fullName evidence="7">Beta-ketothiolase</fullName>
    </recommendedName>
</protein>
<feature type="domain" description="Thiolase N-terminal" evidence="10">
    <location>
        <begin position="5"/>
        <end position="261"/>
    </location>
</feature>
<dbReference type="GO" id="GO:0042619">
    <property type="term" value="P:poly-hydroxybutyrate biosynthetic process"/>
    <property type="evidence" value="ECO:0007669"/>
    <property type="project" value="UniProtKB-KW"/>
</dbReference>
<feature type="domain" description="Thiolase C-terminal" evidence="11">
    <location>
        <begin position="270"/>
        <end position="392"/>
    </location>
</feature>
<feature type="active site" description="Proton acceptor" evidence="8">
    <location>
        <position position="349"/>
    </location>
</feature>
<dbReference type="PIRSF" id="PIRSF000429">
    <property type="entry name" value="Ac-CoA_Ac_transf"/>
    <property type="match status" value="1"/>
</dbReference>
<dbReference type="InterPro" id="IPR020616">
    <property type="entry name" value="Thiolase_N"/>
</dbReference>
<sequence>MTRDIVIVGAARTAIGTFGGTLKDVPLSQLATTAVKAALERSAVAPDAVGHVALGNVIPTEPKDAYLSRVAALNAGLPQEVPAFNVNRLCGSGLQAIVSAAQTIALGDTDVAIGGGAEAMSRGPYILPGMRWGQRMGDGRMVDYMLAALHDPFQDIHMGITAENVAARRQVSREDQDALAAESHRRAAHAIAEGRFREQIVPVEIVSRKGTKIFDTDEHVRAETTVDVLSKMKPVFKADGTVTAGNASGINDAAAAVVLAEAGLAERMGLKPLARLVGYAHAGVAPDEMGIGPIPATRKVLERTGLSVADLDLIESNEAFAAQACAVARELGFDPAKVNPNGSGISLGHPVGATGAIITVKAIYELHRIGGRYALVTMCIGGGQGIAAIFERV</sequence>
<dbReference type="PROSITE" id="PS00098">
    <property type="entry name" value="THIOLASE_1"/>
    <property type="match status" value="1"/>
</dbReference>
<evidence type="ECO:0000256" key="1">
    <source>
        <dbReference type="ARBA" id="ARBA00004683"/>
    </source>
</evidence>
<evidence type="ECO:0000256" key="5">
    <source>
        <dbReference type="ARBA" id="ARBA00023315"/>
    </source>
</evidence>
<evidence type="ECO:0000313" key="12">
    <source>
        <dbReference type="EMBL" id="TLX41405.1"/>
    </source>
</evidence>
<evidence type="ECO:0000256" key="4">
    <source>
        <dbReference type="ARBA" id="ARBA00022752"/>
    </source>
</evidence>
<evidence type="ECO:0000259" key="11">
    <source>
        <dbReference type="Pfam" id="PF02803"/>
    </source>
</evidence>
<dbReference type="GeneID" id="95775390"/>
<dbReference type="PANTHER" id="PTHR18919">
    <property type="entry name" value="ACETYL-COA C-ACYLTRANSFERASE"/>
    <property type="match status" value="1"/>
</dbReference>
<dbReference type="InterPro" id="IPR016039">
    <property type="entry name" value="Thiolase-like"/>
</dbReference>
<dbReference type="GO" id="GO:0044281">
    <property type="term" value="P:small molecule metabolic process"/>
    <property type="evidence" value="ECO:0007669"/>
    <property type="project" value="UniProtKB-ARBA"/>
</dbReference>
<dbReference type="Gene3D" id="3.40.47.10">
    <property type="match status" value="2"/>
</dbReference>
<evidence type="ECO:0000256" key="8">
    <source>
        <dbReference type="PIRSR" id="PIRSR000429-1"/>
    </source>
</evidence>
<dbReference type="FunFam" id="3.40.47.10:FF:000010">
    <property type="entry name" value="Acetyl-CoA acetyltransferase (Thiolase)"/>
    <property type="match status" value="1"/>
</dbReference>
<dbReference type="GO" id="GO:0003988">
    <property type="term" value="F:acetyl-CoA C-acyltransferase activity"/>
    <property type="evidence" value="ECO:0007669"/>
    <property type="project" value="UniProtKB-ARBA"/>
</dbReference>
<dbReference type="InterPro" id="IPR020615">
    <property type="entry name" value="Thiolase_acyl_enz_int_AS"/>
</dbReference>
<evidence type="ECO:0000256" key="3">
    <source>
        <dbReference type="ARBA" id="ARBA00022679"/>
    </source>
</evidence>
<dbReference type="EMBL" id="VAUP01000037">
    <property type="protein sequence ID" value="TLX41405.1"/>
    <property type="molecule type" value="Genomic_DNA"/>
</dbReference>
<dbReference type="NCBIfam" id="NF006552">
    <property type="entry name" value="PRK09051.1"/>
    <property type="match status" value="1"/>
</dbReference>
<comment type="pathway">
    <text evidence="6">Metabolic intermediate biosynthesis; (R)-mevalonate biosynthesis; (R)-mevalonate from acetyl-CoA: step 1/3.</text>
</comment>
<keyword evidence="3 9" id="KW-0808">Transferase</keyword>
<proteinExistence type="inferred from homology"/>
<evidence type="ECO:0000313" key="13">
    <source>
        <dbReference type="Proteomes" id="UP000305131"/>
    </source>
</evidence>
<evidence type="ECO:0000256" key="9">
    <source>
        <dbReference type="RuleBase" id="RU003557"/>
    </source>
</evidence>
<dbReference type="Pfam" id="PF00108">
    <property type="entry name" value="Thiolase_N"/>
    <property type="match status" value="1"/>
</dbReference>
<dbReference type="Proteomes" id="UP000305131">
    <property type="component" value="Unassembled WGS sequence"/>
</dbReference>